<dbReference type="AlphaFoldDB" id="A0A915MBT0"/>
<organism evidence="2 3">
    <name type="scientific">Meloidogyne javanica</name>
    <name type="common">Root-knot nematode worm</name>
    <dbReference type="NCBI Taxonomy" id="6303"/>
    <lineage>
        <taxon>Eukaryota</taxon>
        <taxon>Metazoa</taxon>
        <taxon>Ecdysozoa</taxon>
        <taxon>Nematoda</taxon>
        <taxon>Chromadorea</taxon>
        <taxon>Rhabditida</taxon>
        <taxon>Tylenchina</taxon>
        <taxon>Tylenchomorpha</taxon>
        <taxon>Tylenchoidea</taxon>
        <taxon>Meloidogynidae</taxon>
        <taxon>Meloidogyninae</taxon>
        <taxon>Meloidogyne</taxon>
        <taxon>Meloidogyne incognita group</taxon>
    </lineage>
</organism>
<evidence type="ECO:0000313" key="3">
    <source>
        <dbReference type="WBParaSite" id="scaffold34467_cov144.g21363"/>
    </source>
</evidence>
<proteinExistence type="predicted"/>
<keyword evidence="2" id="KW-1185">Reference proteome</keyword>
<feature type="region of interest" description="Disordered" evidence="1">
    <location>
        <begin position="159"/>
        <end position="180"/>
    </location>
</feature>
<sequence>MARQQNGNMPLRPIENQQINRKPTEILLQQLNEANARCADANRRCDDLFVLHQRQTEENHSHAQATREALAASNEALRLSRLESANMREALRVANQQIAILRQQNVNGNNPNPFVGGGAHLQNVNQNNVNANHAQYQHANGNNPNRDVDAQYQQGGHYYYYENPNGQNGNYPNGFQNHNG</sequence>
<evidence type="ECO:0000313" key="2">
    <source>
        <dbReference type="Proteomes" id="UP000887561"/>
    </source>
</evidence>
<evidence type="ECO:0000256" key="1">
    <source>
        <dbReference type="SAM" id="MobiDB-lite"/>
    </source>
</evidence>
<accession>A0A915MBT0</accession>
<reference evidence="3" key="1">
    <citation type="submission" date="2022-11" db="UniProtKB">
        <authorList>
            <consortium name="WormBaseParasite"/>
        </authorList>
    </citation>
    <scope>IDENTIFICATION</scope>
</reference>
<name>A0A915MBT0_MELJA</name>
<protein>
    <submittedName>
        <fullName evidence="3">Uncharacterized protein</fullName>
    </submittedName>
</protein>
<dbReference type="Proteomes" id="UP000887561">
    <property type="component" value="Unplaced"/>
</dbReference>
<dbReference type="WBParaSite" id="scaffold34467_cov144.g21363">
    <property type="protein sequence ID" value="scaffold34467_cov144.g21363"/>
    <property type="gene ID" value="scaffold34467_cov144.g21363"/>
</dbReference>